<dbReference type="OrthoDB" id="9805830at2"/>
<evidence type="ECO:0000313" key="2">
    <source>
        <dbReference type="Proteomes" id="UP000267187"/>
    </source>
</evidence>
<accession>A0A3M0ADK4</accession>
<organism evidence="1 2">
    <name type="scientific">Umboniibacter marinipuniceus</name>
    <dbReference type="NCBI Taxonomy" id="569599"/>
    <lineage>
        <taxon>Bacteria</taxon>
        <taxon>Pseudomonadati</taxon>
        <taxon>Pseudomonadota</taxon>
        <taxon>Gammaproteobacteria</taxon>
        <taxon>Cellvibrionales</taxon>
        <taxon>Cellvibrionaceae</taxon>
        <taxon>Umboniibacter</taxon>
    </lineage>
</organism>
<protein>
    <submittedName>
        <fullName evidence="1">VapB protein of antitoxin of type II toxin-antitoxin system</fullName>
    </submittedName>
</protein>
<dbReference type="AlphaFoldDB" id="A0A3M0ADK4"/>
<dbReference type="InterPro" id="IPR019239">
    <property type="entry name" value="VapB_antitoxin"/>
</dbReference>
<dbReference type="EMBL" id="REFJ01000001">
    <property type="protein sequence ID" value="RMA82616.1"/>
    <property type="molecule type" value="Genomic_DNA"/>
</dbReference>
<comment type="caution">
    <text evidence="1">The sequence shown here is derived from an EMBL/GenBank/DDBJ whole genome shotgun (WGS) entry which is preliminary data.</text>
</comment>
<keyword evidence="2" id="KW-1185">Reference proteome</keyword>
<gene>
    <name evidence="1" type="ORF">DFR27_0567</name>
</gene>
<sequence>MRTNIVIDDQLMANALKATGLRTKREVVEEALKLIVRQRQQQSIKSLRGKLDWQGDLNELRSAE</sequence>
<dbReference type="Pfam" id="PF09957">
    <property type="entry name" value="VapB_antitoxin"/>
    <property type="match status" value="1"/>
</dbReference>
<proteinExistence type="predicted"/>
<dbReference type="RefSeq" id="WP_121875938.1">
    <property type="nucleotide sequence ID" value="NZ_REFJ01000001.1"/>
</dbReference>
<reference evidence="1 2" key="1">
    <citation type="submission" date="2018-10" db="EMBL/GenBank/DDBJ databases">
        <title>Genomic Encyclopedia of Type Strains, Phase IV (KMG-IV): sequencing the most valuable type-strain genomes for metagenomic binning, comparative biology and taxonomic classification.</title>
        <authorList>
            <person name="Goeker M."/>
        </authorList>
    </citation>
    <scope>NUCLEOTIDE SEQUENCE [LARGE SCALE GENOMIC DNA]</scope>
    <source>
        <strain evidence="1 2">DSM 25080</strain>
    </source>
</reference>
<dbReference type="Proteomes" id="UP000267187">
    <property type="component" value="Unassembled WGS sequence"/>
</dbReference>
<evidence type="ECO:0000313" key="1">
    <source>
        <dbReference type="EMBL" id="RMA82616.1"/>
    </source>
</evidence>
<name>A0A3M0ADK4_9GAMM</name>